<dbReference type="Gene3D" id="2.60.120.260">
    <property type="entry name" value="Galactose-binding domain-like"/>
    <property type="match status" value="1"/>
</dbReference>
<sequence>MRSGLVLLAALTLYLSISYRSAHIVPDDFIDTRRLTLDIDPHGWKPLDTDDWCQLAEQAQEKGELNLDEIYTLQALAANISSGRAIAKLAHIRLKQGNQAQAERLAHLATRIVTAQDETHLPLALFWGKIGKYPEIVKEWNILFTRDSLLHAGLFPHMRAIAGSPSTAHLIESFAMNPPSWWVSFFNYLATDQQTSPKLLEHLYTLRLRSPTPLYEGEMKQYINRLLNDKHWTNAYDVWLTSLPKDATAYKGLIYDGGFEGKWHNTGFDWFFVPHAQLNIKQDMTFGMDGHRALKIRFNPSKHIKFQHVWQNLLLKPANYELSLRFRTDHFRTNKGLQWRMRCSEDDRVIAESPVLQESNEWSTLTTPVEVPPVNCETQVLRLEAASSYTHDQVFKGDVWFDTIRIRPLSNDDN</sequence>
<dbReference type="Proteomes" id="UP001301326">
    <property type="component" value="Chromosome"/>
</dbReference>
<proteinExistence type="predicted"/>
<accession>A0AA95HF96</accession>
<evidence type="ECO:0000313" key="1">
    <source>
        <dbReference type="EMBL" id="WGZ96005.1"/>
    </source>
</evidence>
<organism evidence="1">
    <name type="scientific">Candidatus Thiothrix putei</name>
    <dbReference type="NCBI Taxonomy" id="3080811"/>
    <lineage>
        <taxon>Bacteria</taxon>
        <taxon>Pseudomonadati</taxon>
        <taxon>Pseudomonadota</taxon>
        <taxon>Gammaproteobacteria</taxon>
        <taxon>Thiotrichales</taxon>
        <taxon>Thiotrichaceae</taxon>
        <taxon>Thiothrix</taxon>
    </lineage>
</organism>
<dbReference type="KEGG" id="tput:QJT81_08525"/>
<dbReference type="AlphaFoldDB" id="A0AA95HF96"/>
<protein>
    <recommendedName>
        <fullName evidence="2">CBM-cenC domain-containing protein</fullName>
    </recommendedName>
</protein>
<dbReference type="EMBL" id="CP124756">
    <property type="protein sequence ID" value="WGZ96005.1"/>
    <property type="molecule type" value="Genomic_DNA"/>
</dbReference>
<evidence type="ECO:0008006" key="2">
    <source>
        <dbReference type="Google" id="ProtNLM"/>
    </source>
</evidence>
<reference evidence="1" key="2">
    <citation type="submission" date="2023-04" db="EMBL/GenBank/DDBJ databases">
        <authorList>
            <person name="Beletskiy A.V."/>
            <person name="Mardanov A.V."/>
            <person name="Ravin N.V."/>
        </authorList>
    </citation>
    <scope>NUCLEOTIDE SEQUENCE</scope>
    <source>
        <strain evidence="1">GKL-02</strain>
    </source>
</reference>
<name>A0AA95HF96_9GAMM</name>
<reference evidence="1" key="1">
    <citation type="journal article" date="2023" name="Int. J. Mol. Sci.">
        <title>Metagenomics Revealed a New Genus 'Candidatus Thiocaldithrix dubininis' gen. nov., sp. nov. and a New Species 'Candidatus Thiothrix putei' sp. nov. in the Family Thiotrichaceae, Some Members of Which Have Traits of Both Na+- and H+-Motive Energetics.</title>
        <authorList>
            <person name="Ravin N.V."/>
            <person name="Muntyan M.S."/>
            <person name="Smolyakov D.D."/>
            <person name="Rudenko T.S."/>
            <person name="Beletsky A.V."/>
            <person name="Mardanov A.V."/>
            <person name="Grabovich M.Y."/>
        </authorList>
    </citation>
    <scope>NUCLEOTIDE SEQUENCE</scope>
    <source>
        <strain evidence="1">GKL-02</strain>
    </source>
</reference>
<gene>
    <name evidence="1" type="ORF">QJT81_08525</name>
</gene>